<keyword evidence="1" id="KW-0472">Membrane</keyword>
<evidence type="ECO:0000256" key="1">
    <source>
        <dbReference type="SAM" id="Phobius"/>
    </source>
</evidence>
<feature type="transmembrane region" description="Helical" evidence="1">
    <location>
        <begin position="22"/>
        <end position="45"/>
    </location>
</feature>
<reference evidence="2 3" key="1">
    <citation type="submission" date="2011-05" db="EMBL/GenBank/DDBJ databases">
        <title>Complete sequence of chromosome of Frankia symbiont of Datisca glomerata.</title>
        <authorList>
            <consortium name="US DOE Joint Genome Institute"/>
            <person name="Lucas S."/>
            <person name="Han J."/>
            <person name="Lapidus A."/>
            <person name="Cheng J.-F."/>
            <person name="Goodwin L."/>
            <person name="Pitluck S."/>
            <person name="Peters L."/>
            <person name="Mikhailova N."/>
            <person name="Chertkov O."/>
            <person name="Teshima H."/>
            <person name="Han C."/>
            <person name="Tapia R."/>
            <person name="Land M."/>
            <person name="Hauser L."/>
            <person name="Kyrpides N."/>
            <person name="Ivanova N."/>
            <person name="Pagani I."/>
            <person name="Berry A."/>
            <person name="Pawlowski K."/>
            <person name="Persson T."/>
            <person name="Vanden Heuvel B."/>
            <person name="Benson D."/>
            <person name="Woyke T."/>
        </authorList>
    </citation>
    <scope>NUCLEOTIDE SEQUENCE [LARGE SCALE GENOMIC DNA]</scope>
    <source>
        <strain evidence="3">4085684</strain>
    </source>
</reference>
<proteinExistence type="predicted"/>
<organism evidence="2 3">
    <name type="scientific">Candidatus Protofrankia datiscae</name>
    <dbReference type="NCBI Taxonomy" id="2716812"/>
    <lineage>
        <taxon>Bacteria</taxon>
        <taxon>Bacillati</taxon>
        <taxon>Actinomycetota</taxon>
        <taxon>Actinomycetes</taxon>
        <taxon>Frankiales</taxon>
        <taxon>Frankiaceae</taxon>
        <taxon>Protofrankia</taxon>
    </lineage>
</organism>
<dbReference type="HOGENOM" id="CLU_152611_1_0_11"/>
<dbReference type="KEGG" id="fsy:FsymDg_1593"/>
<dbReference type="EMBL" id="CP002801">
    <property type="protein sequence ID" value="AEH09051.1"/>
    <property type="molecule type" value="Genomic_DNA"/>
</dbReference>
<evidence type="ECO:0008006" key="4">
    <source>
        <dbReference type="Google" id="ProtNLM"/>
    </source>
</evidence>
<evidence type="ECO:0000313" key="2">
    <source>
        <dbReference type="EMBL" id="AEH09051.1"/>
    </source>
</evidence>
<sequence length="87" mass="9148">MRYGQTKTPGSTRTPTARRDSIISLVCGIIGLFFLGIILGIAAIAFGVRGRRGGGRLATAGLVLGVIDVALWIVGLTMSNANALIWY</sequence>
<feature type="transmembrane region" description="Helical" evidence="1">
    <location>
        <begin position="57"/>
        <end position="78"/>
    </location>
</feature>
<gene>
    <name evidence="2" type="ordered locus">FsymDg_1593</name>
</gene>
<name>F8B3V4_9ACTN</name>
<dbReference type="Proteomes" id="UP000001549">
    <property type="component" value="Chromosome"/>
</dbReference>
<dbReference type="AlphaFoldDB" id="F8B3V4"/>
<dbReference type="RefSeq" id="WP_013873014.1">
    <property type="nucleotide sequence ID" value="NC_015656.1"/>
</dbReference>
<evidence type="ECO:0000313" key="3">
    <source>
        <dbReference type="Proteomes" id="UP000001549"/>
    </source>
</evidence>
<keyword evidence="3" id="KW-1185">Reference proteome</keyword>
<keyword evidence="1" id="KW-1133">Transmembrane helix</keyword>
<accession>F8B3V4</accession>
<keyword evidence="1" id="KW-0812">Transmembrane</keyword>
<protein>
    <recommendedName>
        <fullName evidence="4">DUF4190 domain-containing protein</fullName>
    </recommendedName>
</protein>